<dbReference type="SUPFAM" id="SSF56219">
    <property type="entry name" value="DNase I-like"/>
    <property type="match status" value="1"/>
</dbReference>
<gene>
    <name evidence="2" type="ORF">LPB04_09415</name>
</gene>
<keyword evidence="2" id="KW-0378">Hydrolase</keyword>
<dbReference type="InterPro" id="IPR036691">
    <property type="entry name" value="Endo/exonu/phosph_ase_sf"/>
</dbReference>
<keyword evidence="2" id="KW-0269">Exonuclease</keyword>
<evidence type="ECO:0000313" key="3">
    <source>
        <dbReference type="Proteomes" id="UP000593875"/>
    </source>
</evidence>
<dbReference type="InterPro" id="IPR005135">
    <property type="entry name" value="Endo/exonuclease/phosphatase"/>
</dbReference>
<evidence type="ECO:0000313" key="2">
    <source>
        <dbReference type="EMBL" id="QOL51442.1"/>
    </source>
</evidence>
<dbReference type="KEGG" id="mlir:LPB04_09415"/>
<name>A0A7L9UB23_9BURK</name>
<keyword evidence="2" id="KW-0540">Nuclease</keyword>
<proteinExistence type="predicted"/>
<feature type="domain" description="Endonuclease/exonuclease/phosphatase" evidence="1">
    <location>
        <begin position="4"/>
        <end position="273"/>
    </location>
</feature>
<dbReference type="GO" id="GO:0004519">
    <property type="term" value="F:endonuclease activity"/>
    <property type="evidence" value="ECO:0007669"/>
    <property type="project" value="UniProtKB-KW"/>
</dbReference>
<keyword evidence="2" id="KW-0255">Endonuclease</keyword>
<dbReference type="GO" id="GO:0016020">
    <property type="term" value="C:membrane"/>
    <property type="evidence" value="ECO:0007669"/>
    <property type="project" value="GOC"/>
</dbReference>
<dbReference type="PANTHER" id="PTHR14859">
    <property type="entry name" value="CALCOFLUOR WHITE HYPERSENSITIVE PROTEIN PRECURSOR"/>
    <property type="match status" value="1"/>
</dbReference>
<dbReference type="PANTHER" id="PTHR14859:SF15">
    <property type="entry name" value="ENDONUCLEASE_EXONUCLEASE_PHOSPHATASE DOMAIN-CONTAINING PROTEIN"/>
    <property type="match status" value="1"/>
</dbReference>
<dbReference type="GO" id="GO:0004527">
    <property type="term" value="F:exonuclease activity"/>
    <property type="evidence" value="ECO:0007669"/>
    <property type="project" value="UniProtKB-KW"/>
</dbReference>
<dbReference type="RefSeq" id="WP_193688417.1">
    <property type="nucleotide sequence ID" value="NZ_CP062941.1"/>
</dbReference>
<protein>
    <submittedName>
        <fullName evidence="2">Endonuclease/exonuclease/phosphatase family protein</fullName>
    </submittedName>
</protein>
<dbReference type="AlphaFoldDB" id="A0A7L9UB23"/>
<evidence type="ECO:0000259" key="1">
    <source>
        <dbReference type="Pfam" id="PF03372"/>
    </source>
</evidence>
<dbReference type="EMBL" id="CP062941">
    <property type="protein sequence ID" value="QOL51442.1"/>
    <property type="molecule type" value="Genomic_DNA"/>
</dbReference>
<dbReference type="GO" id="GO:0006506">
    <property type="term" value="P:GPI anchor biosynthetic process"/>
    <property type="evidence" value="ECO:0007669"/>
    <property type="project" value="TreeGrafter"/>
</dbReference>
<reference evidence="2 3" key="1">
    <citation type="submission" date="2020-10" db="EMBL/GenBank/DDBJ databases">
        <title>Genome sequencing of Massilia sp. LPB0304.</title>
        <authorList>
            <person name="Kim J."/>
        </authorList>
    </citation>
    <scope>NUCLEOTIDE SEQUENCE [LARGE SCALE GENOMIC DNA]</scope>
    <source>
        <strain evidence="2 3">LPB0304</strain>
    </source>
</reference>
<dbReference type="InterPro" id="IPR051916">
    <property type="entry name" value="GPI-anchor_lipid_remodeler"/>
</dbReference>
<sequence>MRVVSWNIHWGCGKDGRIRIHAIIDVLRKLNPDIICLQEVAANHPELEGSATANQFKQLAGAFGGFHAIEHAPSEIYRNNVPRLFGNLILSKYRITQAQRHMLPWPVDPEGAPGMPRGAIEVVLDTPGARLRLVTTHLEYHSPLQRMAQIRRLRELHAEASARARIFAAHPEMDAPYQLGERPASAIYCGDFNMAPGDAAYQALLAPHAEGAPLLLDAWAARHPGHARAPTAGLHGYPWPEKPDCYDYFFVTEDLARRVASVEVQSETAASDHQPVVLELVPGA</sequence>
<keyword evidence="3" id="KW-1185">Reference proteome</keyword>
<accession>A0A7L9UB23</accession>
<dbReference type="Pfam" id="PF03372">
    <property type="entry name" value="Exo_endo_phos"/>
    <property type="match status" value="1"/>
</dbReference>
<dbReference type="Gene3D" id="3.60.10.10">
    <property type="entry name" value="Endonuclease/exonuclease/phosphatase"/>
    <property type="match status" value="1"/>
</dbReference>
<dbReference type="Proteomes" id="UP000593875">
    <property type="component" value="Chromosome"/>
</dbReference>
<organism evidence="2 3">
    <name type="scientific">Massilia litorea</name>
    <dbReference type="NCBI Taxonomy" id="2769491"/>
    <lineage>
        <taxon>Bacteria</taxon>
        <taxon>Pseudomonadati</taxon>
        <taxon>Pseudomonadota</taxon>
        <taxon>Betaproteobacteria</taxon>
        <taxon>Burkholderiales</taxon>
        <taxon>Oxalobacteraceae</taxon>
        <taxon>Telluria group</taxon>
        <taxon>Massilia</taxon>
    </lineage>
</organism>